<evidence type="ECO:0000313" key="9">
    <source>
        <dbReference type="EMBL" id="CAG9294144.1"/>
    </source>
</evidence>
<comment type="similarity">
    <text evidence="3">Belongs to the CCNDBP1 family.</text>
</comment>
<dbReference type="Pfam" id="PF20936">
    <property type="entry name" value="GCIP_C"/>
    <property type="match status" value="1"/>
</dbReference>
<dbReference type="GO" id="GO:0005737">
    <property type="term" value="C:cytoplasm"/>
    <property type="evidence" value="ECO:0007669"/>
    <property type="project" value="UniProtKB-SubCell"/>
</dbReference>
<evidence type="ECO:0000256" key="4">
    <source>
        <dbReference type="ARBA" id="ARBA00022490"/>
    </source>
</evidence>
<keyword evidence="6" id="KW-0131">Cell cycle</keyword>
<feature type="domain" description="Cyclin-D1-binding protein 1-like C-terminal" evidence="8">
    <location>
        <begin position="237"/>
        <end position="351"/>
    </location>
</feature>
<sequence>MAEKTASNSSHESPLSALQEPQEIANALVRLAASLKAMASSNASAVSTGNSPRITYYRSLPPVVSQAYDLLQQGAALVHGTSTKYTLVGKIDRSDQPNLAQDLLQGCQLIGTACIICHEPASGCGVSARSHILQAARAIVNTTLQLVLSFIDESALEENVGAQKTGAVWSSCDVVLSKTVPLGNRNAIRRDLFTYIMECNETMTEFQDLIDLGPSSAEEVSANNHSETNEHGIVEVEDDGWDAFLQGQDSQFTMDELPVAVASLALVKCSRGSLNVTLQACEAAARDETSLAEFQEQGCQDRCDWICQLVEKARAVGDGMTDLGACMYPPLNLDELLAQIERQTTCIETVVLHILDASLVHGILELPDDVTELVSKVQSALATRQREALEAIVQAKAYR</sequence>
<protein>
    <submittedName>
        <fullName evidence="9">Uncharacterized protein</fullName>
    </submittedName>
</protein>
<evidence type="ECO:0000256" key="1">
    <source>
        <dbReference type="ARBA" id="ARBA00004123"/>
    </source>
</evidence>
<name>A0A8J9SK07_PHATR</name>
<evidence type="ECO:0000259" key="7">
    <source>
        <dbReference type="Pfam" id="PF13324"/>
    </source>
</evidence>
<reference evidence="9" key="1">
    <citation type="submission" date="2022-02" db="EMBL/GenBank/DDBJ databases">
        <authorList>
            <person name="Giguere J D."/>
        </authorList>
    </citation>
    <scope>NUCLEOTIDE SEQUENCE</scope>
    <source>
        <strain evidence="9">CCAP 1055/1</strain>
    </source>
</reference>
<evidence type="ECO:0000256" key="2">
    <source>
        <dbReference type="ARBA" id="ARBA00004496"/>
    </source>
</evidence>
<dbReference type="InterPro" id="IPR049317">
    <property type="entry name" value="GCIP-like_N"/>
</dbReference>
<comment type="subcellular location">
    <subcellularLocation>
        <location evidence="2">Cytoplasm</location>
    </subcellularLocation>
    <subcellularLocation>
        <location evidence="1">Nucleus</location>
    </subcellularLocation>
</comment>
<evidence type="ECO:0000259" key="8">
    <source>
        <dbReference type="Pfam" id="PF20936"/>
    </source>
</evidence>
<dbReference type="Proteomes" id="UP000836788">
    <property type="component" value="Chromosome 9"/>
</dbReference>
<keyword evidence="5" id="KW-0539">Nucleus</keyword>
<gene>
    <name evidence="9" type="ORF">PTTT1_LOCUS53738</name>
</gene>
<evidence type="ECO:0000256" key="5">
    <source>
        <dbReference type="ARBA" id="ARBA00023242"/>
    </source>
</evidence>
<evidence type="ECO:0000256" key="6">
    <source>
        <dbReference type="ARBA" id="ARBA00023306"/>
    </source>
</evidence>
<accession>A0A8J9SK07</accession>
<dbReference type="GO" id="GO:0005634">
    <property type="term" value="C:nucleus"/>
    <property type="evidence" value="ECO:0007669"/>
    <property type="project" value="UniProtKB-SubCell"/>
</dbReference>
<proteinExistence type="inferred from homology"/>
<dbReference type="InterPro" id="IPR049318">
    <property type="entry name" value="GCIP_C"/>
</dbReference>
<dbReference type="Pfam" id="PF13324">
    <property type="entry name" value="GCIP_N"/>
    <property type="match status" value="1"/>
</dbReference>
<feature type="domain" description="Cyclin-D1-binding protein 1-like N-terminal" evidence="7">
    <location>
        <begin position="71"/>
        <end position="210"/>
    </location>
</feature>
<dbReference type="InterPro" id="IPR026907">
    <property type="entry name" value="GCIP-like"/>
</dbReference>
<dbReference type="PANTHER" id="PTHR15492">
    <property type="entry name" value="CYCLIN D1-BINDING PROTEIN 1"/>
    <property type="match status" value="1"/>
</dbReference>
<keyword evidence="4" id="KW-0963">Cytoplasm</keyword>
<evidence type="ECO:0000256" key="3">
    <source>
        <dbReference type="ARBA" id="ARBA00008940"/>
    </source>
</evidence>
<dbReference type="AlphaFoldDB" id="A0A8J9SK07"/>
<dbReference type="PANTHER" id="PTHR15492:SF1">
    <property type="entry name" value="CYCLIN-D1-BINDING PROTEIN 1"/>
    <property type="match status" value="1"/>
</dbReference>
<dbReference type="Gene3D" id="1.20.1420.10">
    <property type="entry name" value="Talin, central domain"/>
    <property type="match status" value="1"/>
</dbReference>
<organism evidence="9">
    <name type="scientific">Phaeodactylum tricornutum</name>
    <name type="common">Diatom</name>
    <dbReference type="NCBI Taxonomy" id="2850"/>
    <lineage>
        <taxon>Eukaryota</taxon>
        <taxon>Sar</taxon>
        <taxon>Stramenopiles</taxon>
        <taxon>Ochrophyta</taxon>
        <taxon>Bacillariophyta</taxon>
        <taxon>Bacillariophyceae</taxon>
        <taxon>Bacillariophycidae</taxon>
        <taxon>Naviculales</taxon>
        <taxon>Phaeodactylaceae</taxon>
        <taxon>Phaeodactylum</taxon>
    </lineage>
</organism>
<dbReference type="Gene3D" id="1.20.1410.10">
    <property type="entry name" value="I/LWEQ domain"/>
    <property type="match status" value="1"/>
</dbReference>
<dbReference type="EMBL" id="OU594950">
    <property type="protein sequence ID" value="CAG9294144.1"/>
    <property type="molecule type" value="Genomic_DNA"/>
</dbReference>